<protein>
    <submittedName>
        <fullName evidence="1">Uncharacterized protein</fullName>
    </submittedName>
</protein>
<name>A0AAV1WDG8_LUPLU</name>
<accession>A0AAV1WDG8</accession>
<keyword evidence="2" id="KW-1185">Reference proteome</keyword>
<proteinExistence type="predicted"/>
<sequence length="158" mass="17255">MFSQLKLTNSHISFRIYLFVEFSGGDAVCVDTGEPSCWDSESRLSEQLNGDSVSKLKGGGMVESGMIILHSEGNGSKLSKQEQQNDNSCTKESYVGSDIICHSSSEVPCKSNEKLKDEVETKSERSKDCIRVVGVHDTLGQESEFSKQSTCDAQSVQS</sequence>
<reference evidence="1 2" key="1">
    <citation type="submission" date="2024-03" db="EMBL/GenBank/DDBJ databases">
        <authorList>
            <person name="Martinez-Hernandez J."/>
        </authorList>
    </citation>
    <scope>NUCLEOTIDE SEQUENCE [LARGE SCALE GENOMIC DNA]</scope>
</reference>
<gene>
    <name evidence="1" type="ORF">LLUT_LOCUS8382</name>
</gene>
<dbReference type="EMBL" id="CAXHTB010000006">
    <property type="protein sequence ID" value="CAL0307322.1"/>
    <property type="molecule type" value="Genomic_DNA"/>
</dbReference>
<dbReference type="Proteomes" id="UP001497480">
    <property type="component" value="Unassembled WGS sequence"/>
</dbReference>
<comment type="caution">
    <text evidence="1">The sequence shown here is derived from an EMBL/GenBank/DDBJ whole genome shotgun (WGS) entry which is preliminary data.</text>
</comment>
<evidence type="ECO:0000313" key="2">
    <source>
        <dbReference type="Proteomes" id="UP001497480"/>
    </source>
</evidence>
<evidence type="ECO:0000313" key="1">
    <source>
        <dbReference type="EMBL" id="CAL0307322.1"/>
    </source>
</evidence>
<organism evidence="1 2">
    <name type="scientific">Lupinus luteus</name>
    <name type="common">European yellow lupine</name>
    <dbReference type="NCBI Taxonomy" id="3873"/>
    <lineage>
        <taxon>Eukaryota</taxon>
        <taxon>Viridiplantae</taxon>
        <taxon>Streptophyta</taxon>
        <taxon>Embryophyta</taxon>
        <taxon>Tracheophyta</taxon>
        <taxon>Spermatophyta</taxon>
        <taxon>Magnoliopsida</taxon>
        <taxon>eudicotyledons</taxon>
        <taxon>Gunneridae</taxon>
        <taxon>Pentapetalae</taxon>
        <taxon>rosids</taxon>
        <taxon>fabids</taxon>
        <taxon>Fabales</taxon>
        <taxon>Fabaceae</taxon>
        <taxon>Papilionoideae</taxon>
        <taxon>50 kb inversion clade</taxon>
        <taxon>genistoids sensu lato</taxon>
        <taxon>core genistoids</taxon>
        <taxon>Genisteae</taxon>
        <taxon>Lupinus</taxon>
    </lineage>
</organism>
<dbReference type="AlphaFoldDB" id="A0AAV1WDG8"/>